<evidence type="ECO:0000313" key="2">
    <source>
        <dbReference type="Proteomes" id="UP000828390"/>
    </source>
</evidence>
<gene>
    <name evidence="1" type="ORF">DPMN_169824</name>
</gene>
<comment type="caution">
    <text evidence="1">The sequence shown here is derived from an EMBL/GenBank/DDBJ whole genome shotgun (WGS) entry which is preliminary data.</text>
</comment>
<protein>
    <submittedName>
        <fullName evidence="1">Uncharacterized protein</fullName>
    </submittedName>
</protein>
<evidence type="ECO:0000313" key="1">
    <source>
        <dbReference type="EMBL" id="KAH3768605.1"/>
    </source>
</evidence>
<reference evidence="1" key="2">
    <citation type="submission" date="2020-11" db="EMBL/GenBank/DDBJ databases">
        <authorList>
            <person name="McCartney M.A."/>
            <person name="Auch B."/>
            <person name="Kono T."/>
            <person name="Mallez S."/>
            <person name="Becker A."/>
            <person name="Gohl D.M."/>
            <person name="Silverstein K.A.T."/>
            <person name="Koren S."/>
            <person name="Bechman K.B."/>
            <person name="Herman A."/>
            <person name="Abrahante J.E."/>
            <person name="Garbe J."/>
        </authorList>
    </citation>
    <scope>NUCLEOTIDE SEQUENCE</scope>
    <source>
        <strain evidence="1">Duluth1</strain>
        <tissue evidence="1">Whole animal</tissue>
    </source>
</reference>
<dbReference type="Proteomes" id="UP000828390">
    <property type="component" value="Unassembled WGS sequence"/>
</dbReference>
<reference evidence="1" key="1">
    <citation type="journal article" date="2019" name="bioRxiv">
        <title>The Genome of the Zebra Mussel, Dreissena polymorpha: A Resource for Invasive Species Research.</title>
        <authorList>
            <person name="McCartney M.A."/>
            <person name="Auch B."/>
            <person name="Kono T."/>
            <person name="Mallez S."/>
            <person name="Zhang Y."/>
            <person name="Obille A."/>
            <person name="Becker A."/>
            <person name="Abrahante J.E."/>
            <person name="Garbe J."/>
            <person name="Badalamenti J.P."/>
            <person name="Herman A."/>
            <person name="Mangelson H."/>
            <person name="Liachko I."/>
            <person name="Sullivan S."/>
            <person name="Sone E.D."/>
            <person name="Koren S."/>
            <person name="Silverstein K.A.T."/>
            <person name="Beckman K.B."/>
            <person name="Gohl D.M."/>
        </authorList>
    </citation>
    <scope>NUCLEOTIDE SEQUENCE</scope>
    <source>
        <strain evidence="1">Duluth1</strain>
        <tissue evidence="1">Whole animal</tissue>
    </source>
</reference>
<accession>A0A9D4ICC3</accession>
<proteinExistence type="predicted"/>
<dbReference type="AlphaFoldDB" id="A0A9D4ICC3"/>
<name>A0A9D4ICC3_DREPO</name>
<organism evidence="1 2">
    <name type="scientific">Dreissena polymorpha</name>
    <name type="common">Zebra mussel</name>
    <name type="synonym">Mytilus polymorpha</name>
    <dbReference type="NCBI Taxonomy" id="45954"/>
    <lineage>
        <taxon>Eukaryota</taxon>
        <taxon>Metazoa</taxon>
        <taxon>Spiralia</taxon>
        <taxon>Lophotrochozoa</taxon>
        <taxon>Mollusca</taxon>
        <taxon>Bivalvia</taxon>
        <taxon>Autobranchia</taxon>
        <taxon>Heteroconchia</taxon>
        <taxon>Euheterodonta</taxon>
        <taxon>Imparidentia</taxon>
        <taxon>Neoheterodontei</taxon>
        <taxon>Myida</taxon>
        <taxon>Dreissenoidea</taxon>
        <taxon>Dreissenidae</taxon>
        <taxon>Dreissena</taxon>
    </lineage>
</organism>
<dbReference type="EMBL" id="JAIWYP010000009">
    <property type="protein sequence ID" value="KAH3768605.1"/>
    <property type="molecule type" value="Genomic_DNA"/>
</dbReference>
<sequence>MAIFLQRQEFSDGYPDTRQNEKTCSAGSIYADFFEQEGGSAPVNQGRHYDCMDAGDPHRSIRDGTMICRSSPHRSIRDGTMIEQSAPVNQGRHYDCMDAGECV</sequence>
<keyword evidence="2" id="KW-1185">Reference proteome</keyword>